<reference evidence="2 3" key="1">
    <citation type="journal article" date="2020" name="Nature">
        <title>Six reference-quality genomes reveal evolution of bat adaptations.</title>
        <authorList>
            <person name="Jebb D."/>
            <person name="Huang Z."/>
            <person name="Pippel M."/>
            <person name="Hughes G.M."/>
            <person name="Lavrichenko K."/>
            <person name="Devanna P."/>
            <person name="Winkler S."/>
            <person name="Jermiin L.S."/>
            <person name="Skirmuntt E.C."/>
            <person name="Katzourakis A."/>
            <person name="Burkitt-Gray L."/>
            <person name="Ray D.A."/>
            <person name="Sullivan K.A.M."/>
            <person name="Roscito J.G."/>
            <person name="Kirilenko B.M."/>
            <person name="Davalos L.M."/>
            <person name="Corthals A.P."/>
            <person name="Power M.L."/>
            <person name="Jones G."/>
            <person name="Ransome R.D."/>
            <person name="Dechmann D.K.N."/>
            <person name="Locatelli A.G."/>
            <person name="Puechmaille S.J."/>
            <person name="Fedrigo O."/>
            <person name="Jarvis E.D."/>
            <person name="Hiller M."/>
            <person name="Vernes S.C."/>
            <person name="Myers E.W."/>
            <person name="Teeling E.C."/>
        </authorList>
    </citation>
    <scope>NUCLEOTIDE SEQUENCE [LARGE SCALE GENOMIC DNA]</scope>
    <source>
        <strain evidence="2">MPipKuh1</strain>
        <tissue evidence="2">Flight muscle</tissue>
    </source>
</reference>
<feature type="region of interest" description="Disordered" evidence="1">
    <location>
        <begin position="91"/>
        <end position="178"/>
    </location>
</feature>
<accession>A0A7J7TA59</accession>
<evidence type="ECO:0000313" key="2">
    <source>
        <dbReference type="EMBL" id="KAF6297581.1"/>
    </source>
</evidence>
<sequence>MGPSSPASATMAARTPHSLALRVPPARDGAGGKVWEGRSPKLPCGPHGRQPEAAPGGLDSRQPGLTAQPGPRLRMILHQLPGRRGCWLSRTQLSPAGLGASGPGSPAPPDLPLVRRGGRQPEREPVLGASHIPAPRSRAPGSDPQRAGSSRRARLGDRGCGPSHRPSGDWLLCAPFAP</sequence>
<dbReference type="Proteomes" id="UP000558488">
    <property type="component" value="Unassembled WGS sequence"/>
</dbReference>
<keyword evidence="3" id="KW-1185">Reference proteome</keyword>
<feature type="region of interest" description="Disordered" evidence="1">
    <location>
        <begin position="1"/>
        <end position="74"/>
    </location>
</feature>
<comment type="caution">
    <text evidence="2">The sequence shown here is derived from an EMBL/GenBank/DDBJ whole genome shotgun (WGS) entry which is preliminary data.</text>
</comment>
<proteinExistence type="predicted"/>
<protein>
    <submittedName>
        <fullName evidence="2">Uncharacterized protein</fullName>
    </submittedName>
</protein>
<dbReference type="EMBL" id="JACAGB010000030">
    <property type="protein sequence ID" value="KAF6297581.1"/>
    <property type="molecule type" value="Genomic_DNA"/>
</dbReference>
<dbReference type="AlphaFoldDB" id="A0A7J7TA59"/>
<evidence type="ECO:0000256" key="1">
    <source>
        <dbReference type="SAM" id="MobiDB-lite"/>
    </source>
</evidence>
<evidence type="ECO:0000313" key="3">
    <source>
        <dbReference type="Proteomes" id="UP000558488"/>
    </source>
</evidence>
<organism evidence="2 3">
    <name type="scientific">Pipistrellus kuhlii</name>
    <name type="common">Kuhl's pipistrelle</name>
    <dbReference type="NCBI Taxonomy" id="59472"/>
    <lineage>
        <taxon>Eukaryota</taxon>
        <taxon>Metazoa</taxon>
        <taxon>Chordata</taxon>
        <taxon>Craniata</taxon>
        <taxon>Vertebrata</taxon>
        <taxon>Euteleostomi</taxon>
        <taxon>Mammalia</taxon>
        <taxon>Eutheria</taxon>
        <taxon>Laurasiatheria</taxon>
        <taxon>Chiroptera</taxon>
        <taxon>Yangochiroptera</taxon>
        <taxon>Vespertilionidae</taxon>
        <taxon>Pipistrellus</taxon>
    </lineage>
</organism>
<name>A0A7J7TA59_PIPKU</name>
<gene>
    <name evidence="2" type="ORF">mPipKuh1_009668</name>
</gene>